<dbReference type="KEGG" id="csl:COCSUDRAFT_32332"/>
<keyword evidence="3" id="KW-1185">Reference proteome</keyword>
<proteinExistence type="predicted"/>
<dbReference type="EMBL" id="AGSI01000003">
    <property type="protein sequence ID" value="EIE25638.1"/>
    <property type="molecule type" value="Genomic_DNA"/>
</dbReference>
<feature type="transmembrane region" description="Helical" evidence="1">
    <location>
        <begin position="20"/>
        <end position="41"/>
    </location>
</feature>
<dbReference type="AlphaFoldDB" id="I0Z4R9"/>
<sequence>MQSCKAAPQFSKQHQARWQAGAICWLHLLATAAGFCTLSAMQLCRFRPVKLFCIYLQQDADVLGAGTANYIYA</sequence>
<evidence type="ECO:0000313" key="3">
    <source>
        <dbReference type="Proteomes" id="UP000007264"/>
    </source>
</evidence>
<dbReference type="Proteomes" id="UP000007264">
    <property type="component" value="Unassembled WGS sequence"/>
</dbReference>
<gene>
    <name evidence="2" type="ORF">COCSUDRAFT_32332</name>
</gene>
<protein>
    <submittedName>
        <fullName evidence="2">Uncharacterized protein</fullName>
    </submittedName>
</protein>
<dbReference type="RefSeq" id="XP_005650182.1">
    <property type="nucleotide sequence ID" value="XM_005650125.1"/>
</dbReference>
<dbReference type="GeneID" id="17044252"/>
<name>I0Z4R9_COCSC</name>
<organism evidence="2 3">
    <name type="scientific">Coccomyxa subellipsoidea (strain C-169)</name>
    <name type="common">Green microalga</name>
    <dbReference type="NCBI Taxonomy" id="574566"/>
    <lineage>
        <taxon>Eukaryota</taxon>
        <taxon>Viridiplantae</taxon>
        <taxon>Chlorophyta</taxon>
        <taxon>core chlorophytes</taxon>
        <taxon>Trebouxiophyceae</taxon>
        <taxon>Trebouxiophyceae incertae sedis</taxon>
        <taxon>Coccomyxaceae</taxon>
        <taxon>Coccomyxa</taxon>
        <taxon>Coccomyxa subellipsoidea</taxon>
    </lineage>
</organism>
<evidence type="ECO:0000313" key="2">
    <source>
        <dbReference type="EMBL" id="EIE25638.1"/>
    </source>
</evidence>
<evidence type="ECO:0000256" key="1">
    <source>
        <dbReference type="SAM" id="Phobius"/>
    </source>
</evidence>
<reference evidence="2 3" key="1">
    <citation type="journal article" date="2012" name="Genome Biol.">
        <title>The genome of the polar eukaryotic microalga coccomyxa subellipsoidea reveals traits of cold adaptation.</title>
        <authorList>
            <person name="Blanc G."/>
            <person name="Agarkova I."/>
            <person name="Grimwood J."/>
            <person name="Kuo A."/>
            <person name="Brueggeman A."/>
            <person name="Dunigan D."/>
            <person name="Gurnon J."/>
            <person name="Ladunga I."/>
            <person name="Lindquist E."/>
            <person name="Lucas S."/>
            <person name="Pangilinan J."/>
            <person name="Proschold T."/>
            <person name="Salamov A."/>
            <person name="Schmutz J."/>
            <person name="Weeks D."/>
            <person name="Yamada T."/>
            <person name="Claverie J.M."/>
            <person name="Grigoriev I."/>
            <person name="Van Etten J."/>
            <person name="Lomsadze A."/>
            <person name="Borodovsky M."/>
        </authorList>
    </citation>
    <scope>NUCLEOTIDE SEQUENCE [LARGE SCALE GENOMIC DNA]</scope>
    <source>
        <strain evidence="2 3">C-169</strain>
    </source>
</reference>
<keyword evidence="1" id="KW-1133">Transmembrane helix</keyword>
<comment type="caution">
    <text evidence="2">The sequence shown here is derived from an EMBL/GenBank/DDBJ whole genome shotgun (WGS) entry which is preliminary data.</text>
</comment>
<keyword evidence="1" id="KW-0472">Membrane</keyword>
<keyword evidence="1" id="KW-0812">Transmembrane</keyword>
<accession>I0Z4R9</accession>